<dbReference type="OrthoDB" id="2655051at2"/>
<evidence type="ECO:0000313" key="1">
    <source>
        <dbReference type="EMBL" id="CDH19147.1"/>
    </source>
</evidence>
<organism evidence="1 2">
    <name type="scientific">Xenorhabdus bovienii str. kraussei Quebec</name>
    <dbReference type="NCBI Taxonomy" id="1398203"/>
    <lineage>
        <taxon>Bacteria</taxon>
        <taxon>Pseudomonadati</taxon>
        <taxon>Pseudomonadota</taxon>
        <taxon>Gammaproteobacteria</taxon>
        <taxon>Enterobacterales</taxon>
        <taxon>Morganellaceae</taxon>
        <taxon>Xenorhabdus</taxon>
    </lineage>
</organism>
<protein>
    <submittedName>
        <fullName evidence="1">Uncharacterized protein</fullName>
    </submittedName>
</protein>
<sequence length="345" mass="41369">MLTLIYKYKVNSFFGETILPLNSQLLCYYADDEEFKNDKELCFKDEFDRGYIQTSSWDFLFREYVPTEYWNEMIEGFFKSEEIKIKEIKDIDYYNVSLIANRMFSIFDINMELCSYRKELTKFYCHYQIVNYNGNDDIRLSFLKRLLGEMWIWDLAYNKLSINNNELIYTAENGGSYNVHNLIDHLCNMIHSFSLPDHLLNILLRINKMMHECIDLLLGKNVKYDFGFYDINAKYIDANCFLDIYKNNNEMIFNVLKDCTRDSQSFRELFISHMIIKSYSFFVLKDNPAEILLFKSFLVNNEEIFIKLLSLVIDINFYVSEDDFDGLDIEIYLEKIEKSNFLLDR</sequence>
<dbReference type="EMBL" id="CBSY010000099">
    <property type="protein sequence ID" value="CDH19147.1"/>
    <property type="molecule type" value="Genomic_DNA"/>
</dbReference>
<dbReference type="RefSeq" id="WP_038247037.1">
    <property type="nucleotide sequence ID" value="NZ_CAWLZI010000177.1"/>
</dbReference>
<name>A0A077PEW7_XENBV</name>
<gene>
    <name evidence="1" type="ORF">XBKQ1_1880005</name>
</gene>
<dbReference type="HOGENOM" id="CLU_069374_0_0_6"/>
<dbReference type="Proteomes" id="UP000028500">
    <property type="component" value="Unassembled WGS sequence"/>
</dbReference>
<proteinExistence type="predicted"/>
<dbReference type="AlphaFoldDB" id="A0A077PEW7"/>
<accession>A0A077PEW7</accession>
<evidence type="ECO:0000313" key="2">
    <source>
        <dbReference type="Proteomes" id="UP000028500"/>
    </source>
</evidence>
<keyword evidence="2" id="KW-1185">Reference proteome</keyword>
<comment type="caution">
    <text evidence="1">The sequence shown here is derived from an EMBL/GenBank/DDBJ whole genome shotgun (WGS) entry which is preliminary data.</text>
</comment>
<reference evidence="1" key="1">
    <citation type="submission" date="2013-07" db="EMBL/GenBank/DDBJ databases">
        <title>Sub-species coevolution in mutualistic symbiosis.</title>
        <authorList>
            <person name="Murfin K."/>
            <person name="Klassen J."/>
            <person name="Lee M."/>
            <person name="Forst S."/>
            <person name="Stock P."/>
            <person name="Goodrich-Blair H."/>
        </authorList>
    </citation>
    <scope>NUCLEOTIDE SEQUENCE [LARGE SCALE GENOMIC DNA]</scope>
    <source>
        <strain evidence="1">Kraussei Quebec</strain>
    </source>
</reference>